<evidence type="ECO:0000313" key="1">
    <source>
        <dbReference type="EMBL" id="KNE02717.1"/>
    </source>
</evidence>
<organism evidence="1 2">
    <name type="scientific">Candidozyma auris</name>
    <name type="common">Yeast</name>
    <name type="synonym">Candida auris</name>
    <dbReference type="NCBI Taxonomy" id="498019"/>
    <lineage>
        <taxon>Eukaryota</taxon>
        <taxon>Fungi</taxon>
        <taxon>Dikarya</taxon>
        <taxon>Ascomycota</taxon>
        <taxon>Saccharomycotina</taxon>
        <taxon>Pichiomycetes</taxon>
        <taxon>Metschnikowiaceae</taxon>
        <taxon>Candidozyma</taxon>
    </lineage>
</organism>
<sequence length="58" mass="6409">MTIGSATKGGENTPGARAATFYVTQNHPHGIWSNLTMISHRNEMVNRDRVALADVERK</sequence>
<dbReference type="EMBL" id="LGST01000002">
    <property type="protein sequence ID" value="KNE02717.1"/>
    <property type="molecule type" value="Genomic_DNA"/>
</dbReference>
<dbReference type="Proteomes" id="UP000037122">
    <property type="component" value="Unassembled WGS sequence"/>
</dbReference>
<dbReference type="AlphaFoldDB" id="A0A0L0P8M1"/>
<protein>
    <submittedName>
        <fullName evidence="1">Uncharacterized protein</fullName>
    </submittedName>
</protein>
<comment type="caution">
    <text evidence="1">The sequence shown here is derived from an EMBL/GenBank/DDBJ whole genome shotgun (WGS) entry which is preliminary data.</text>
</comment>
<evidence type="ECO:0000313" key="2">
    <source>
        <dbReference type="Proteomes" id="UP000037122"/>
    </source>
</evidence>
<accession>A0A0L0P8M1</accession>
<reference evidence="2" key="1">
    <citation type="journal article" date="2015" name="BMC Genomics">
        <title>Draft genome of a commonly misdiagnosed multidrug resistant pathogen Candida auris.</title>
        <authorList>
            <person name="Chatterjee S."/>
            <person name="Alampalli S.V."/>
            <person name="Nageshan R.K."/>
            <person name="Chettiar S.T."/>
            <person name="Joshi S."/>
            <person name="Tatu U.S."/>
        </authorList>
    </citation>
    <scope>NUCLEOTIDE SEQUENCE [LARGE SCALE GENOMIC DNA]</scope>
    <source>
        <strain evidence="2">6684</strain>
    </source>
</reference>
<name>A0A0L0P8M1_CANAR</name>
<proteinExistence type="predicted"/>
<dbReference type="VEuPathDB" id="FungiDB:QG37_00089"/>
<gene>
    <name evidence="1" type="ORF">QG37_00089</name>
</gene>